<dbReference type="AlphaFoldDB" id="U6JXK3"/>
<dbReference type="Proteomes" id="UP000030744">
    <property type="component" value="Unassembled WGS sequence"/>
</dbReference>
<accession>U6JXK3</accession>
<reference evidence="2" key="1">
    <citation type="submission" date="2013-10" db="EMBL/GenBank/DDBJ databases">
        <title>Genomic analysis of the causative agents of coccidiosis in chickens.</title>
        <authorList>
            <person name="Reid A.J."/>
            <person name="Blake D."/>
            <person name="Billington K."/>
            <person name="Browne H."/>
            <person name="Dunn M."/>
            <person name="Hung S."/>
            <person name="Kawahara F."/>
            <person name="Miranda-Saavedra D."/>
            <person name="Mourier T."/>
            <person name="Nagra H."/>
            <person name="Otto T.D."/>
            <person name="Rawlings N."/>
            <person name="Sanchez A."/>
            <person name="Sanders M."/>
            <person name="Subramaniam C."/>
            <person name="Tay Y."/>
            <person name="Dear P."/>
            <person name="Doerig C."/>
            <person name="Gruber A."/>
            <person name="Parkinson J."/>
            <person name="Shirley M."/>
            <person name="Wan K.L."/>
            <person name="Berriman M."/>
            <person name="Tomley F."/>
            <person name="Pain A."/>
        </authorList>
    </citation>
    <scope>NUCLEOTIDE SEQUENCE [LARGE SCALE GENOMIC DNA]</scope>
    <source>
        <strain evidence="2">Houghton</strain>
    </source>
</reference>
<dbReference type="GeneID" id="25380266"/>
<name>U6JXK3_9EIME</name>
<evidence type="ECO:0000313" key="2">
    <source>
        <dbReference type="EMBL" id="CDJ30215.1"/>
    </source>
</evidence>
<dbReference type="EMBL" id="HG682368">
    <property type="protein sequence ID" value="CDJ30215.1"/>
    <property type="molecule type" value="Genomic_DNA"/>
</dbReference>
<evidence type="ECO:0000313" key="3">
    <source>
        <dbReference type="Proteomes" id="UP000030744"/>
    </source>
</evidence>
<proteinExistence type="predicted"/>
<sequence>MGVGAPPAAPASAAHILQVSQCDQPQKKKKKEALRFAETGDALSWWRRRRRRRRRRLHPVLSQVPLEAREHWPTALAVQYVWLQADDVCLWVDTGVPRQQKHPHVANTPQFVCIQHDQGAAGKPQ</sequence>
<evidence type="ECO:0000256" key="1">
    <source>
        <dbReference type="SAM" id="MobiDB-lite"/>
    </source>
</evidence>
<dbReference type="RefSeq" id="XP_013352782.1">
    <property type="nucleotide sequence ID" value="XM_013497328.1"/>
</dbReference>
<gene>
    <name evidence="2" type="ORF">EMH_0056150</name>
</gene>
<reference evidence="2" key="2">
    <citation type="submission" date="2013-10" db="EMBL/GenBank/DDBJ databases">
        <authorList>
            <person name="Aslett M."/>
        </authorList>
    </citation>
    <scope>NUCLEOTIDE SEQUENCE [LARGE SCALE GENOMIC DNA]</scope>
    <source>
        <strain evidence="2">Houghton</strain>
    </source>
</reference>
<protein>
    <submittedName>
        <fullName evidence="2">Uncharacterized protein</fullName>
    </submittedName>
</protein>
<keyword evidence="3" id="KW-1185">Reference proteome</keyword>
<organism evidence="2 3">
    <name type="scientific">Eimeria mitis</name>
    <dbReference type="NCBI Taxonomy" id="44415"/>
    <lineage>
        <taxon>Eukaryota</taxon>
        <taxon>Sar</taxon>
        <taxon>Alveolata</taxon>
        <taxon>Apicomplexa</taxon>
        <taxon>Conoidasida</taxon>
        <taxon>Coccidia</taxon>
        <taxon>Eucoccidiorida</taxon>
        <taxon>Eimeriorina</taxon>
        <taxon>Eimeriidae</taxon>
        <taxon>Eimeria</taxon>
    </lineage>
</organism>
<feature type="region of interest" description="Disordered" evidence="1">
    <location>
        <begin position="1"/>
        <end position="34"/>
    </location>
</feature>
<dbReference type="VEuPathDB" id="ToxoDB:EMH_0056150"/>